<protein>
    <submittedName>
        <fullName evidence="13">Sodium:solute symporter</fullName>
    </submittedName>
</protein>
<evidence type="ECO:0000256" key="4">
    <source>
        <dbReference type="ARBA" id="ARBA00022475"/>
    </source>
</evidence>
<dbReference type="PANTHER" id="PTHR42985">
    <property type="entry name" value="SODIUM-COUPLED MONOCARBOXYLATE TRANSPORTER"/>
    <property type="match status" value="1"/>
</dbReference>
<keyword evidence="14" id="KW-1185">Reference proteome</keyword>
<evidence type="ECO:0000256" key="8">
    <source>
        <dbReference type="ARBA" id="ARBA00023065"/>
    </source>
</evidence>
<feature type="transmembrane region" description="Helical" evidence="12">
    <location>
        <begin position="438"/>
        <end position="460"/>
    </location>
</feature>
<sequence length="532" mass="56924">MTSHFTALDWTVLLAYFAATLGVGLFLSRGSGSAEGFTAANRSLPGWVCGLSIFATFLSSISFLALPGKSFGSDWTPFAFSLSIPLATWIAARWFLPFYRASGEVSAYAHLEHRFGPWARVYASSFYLLTQVARIAMVMYLMALPLAVIMGVPIGSVLVITGMVVTLYSLVGGIVAVIWTDALQAFVLIGGALACLALMIFQLPGGLGELFRVAGEHQKFSMGSMALDDWSRQTFWVVLLNGLFVNLQNFGIDQSYVQRYIASSSEKEARKSVWLGGMLYLPVSAVFFLIGTALFAFYLSRPGDLAEVRDAVASQRLITDGFDPAAPGFASAVATKAATLPDADIGDGVFPHFIGKHLPSGVTGLLIAAVFAAGMSTISTSLNSAATVFHADFFLRFFRPDTGDRGSLRVLRWATLVFGVVGTSVSFLLLNIASALDAWWTLSSIFSGGILGLFLLGLVSRRASNPAAIAAVICGLGIITWITLSTAGLWPESMSATRAPFHAFLAIVLGTLVILFGGVAFSTLFHRKQIRS</sequence>
<dbReference type="RefSeq" id="WP_264487514.1">
    <property type="nucleotide sequence ID" value="NZ_JAPDDT010000004.1"/>
</dbReference>
<comment type="similarity">
    <text evidence="2 11">Belongs to the sodium:solute symporter (SSF) (TC 2.A.21) family.</text>
</comment>
<keyword evidence="3" id="KW-0813">Transport</keyword>
<evidence type="ECO:0000256" key="10">
    <source>
        <dbReference type="ARBA" id="ARBA00023201"/>
    </source>
</evidence>
<feature type="transmembrane region" description="Helical" evidence="12">
    <location>
        <begin position="365"/>
        <end position="389"/>
    </location>
</feature>
<feature type="transmembrane region" description="Helical" evidence="12">
    <location>
        <begin position="273"/>
        <end position="299"/>
    </location>
</feature>
<feature type="transmembrane region" description="Helical" evidence="12">
    <location>
        <begin position="502"/>
        <end position="525"/>
    </location>
</feature>
<name>A0ABT3GIT8_9BACT</name>
<keyword evidence="9 12" id="KW-0472">Membrane</keyword>
<dbReference type="EMBL" id="JAPDDT010000004">
    <property type="protein sequence ID" value="MCW1923409.1"/>
    <property type="molecule type" value="Genomic_DNA"/>
</dbReference>
<dbReference type="PROSITE" id="PS50283">
    <property type="entry name" value="NA_SOLUT_SYMP_3"/>
    <property type="match status" value="1"/>
</dbReference>
<keyword evidence="6 12" id="KW-1133">Transmembrane helix</keyword>
<dbReference type="Gene3D" id="1.20.1730.10">
    <property type="entry name" value="Sodium/glucose cotransporter"/>
    <property type="match status" value="1"/>
</dbReference>
<keyword evidence="8" id="KW-0406">Ion transport</keyword>
<keyword evidence="4" id="KW-1003">Cell membrane</keyword>
<feature type="transmembrane region" description="Helical" evidence="12">
    <location>
        <begin position="44"/>
        <end position="66"/>
    </location>
</feature>
<feature type="transmembrane region" description="Helical" evidence="12">
    <location>
        <begin position="410"/>
        <end position="432"/>
    </location>
</feature>
<dbReference type="InterPro" id="IPR001734">
    <property type="entry name" value="Na/solute_symporter"/>
</dbReference>
<evidence type="ECO:0000256" key="7">
    <source>
        <dbReference type="ARBA" id="ARBA00023053"/>
    </source>
</evidence>
<evidence type="ECO:0000256" key="11">
    <source>
        <dbReference type="RuleBase" id="RU362091"/>
    </source>
</evidence>
<evidence type="ECO:0000313" key="13">
    <source>
        <dbReference type="EMBL" id="MCW1923409.1"/>
    </source>
</evidence>
<evidence type="ECO:0000256" key="12">
    <source>
        <dbReference type="SAM" id="Phobius"/>
    </source>
</evidence>
<reference evidence="13 14" key="1">
    <citation type="submission" date="2022-10" db="EMBL/GenBank/DDBJ databases">
        <title>Luteolibacter arcticus strain CCTCC AB 2014275, whole genome shotgun sequencing project.</title>
        <authorList>
            <person name="Zhao G."/>
            <person name="Shen L."/>
        </authorList>
    </citation>
    <scope>NUCLEOTIDE SEQUENCE [LARGE SCALE GENOMIC DNA]</scope>
    <source>
        <strain evidence="13 14">CCTCC AB 2014275</strain>
    </source>
</reference>
<evidence type="ECO:0000256" key="9">
    <source>
        <dbReference type="ARBA" id="ARBA00023136"/>
    </source>
</evidence>
<dbReference type="Proteomes" id="UP001320876">
    <property type="component" value="Unassembled WGS sequence"/>
</dbReference>
<evidence type="ECO:0000313" key="14">
    <source>
        <dbReference type="Proteomes" id="UP001320876"/>
    </source>
</evidence>
<evidence type="ECO:0000256" key="3">
    <source>
        <dbReference type="ARBA" id="ARBA00022448"/>
    </source>
</evidence>
<dbReference type="InterPro" id="IPR051163">
    <property type="entry name" value="Sodium:Solute_Symporter_SSF"/>
</dbReference>
<feature type="transmembrane region" description="Helical" evidence="12">
    <location>
        <begin position="185"/>
        <end position="203"/>
    </location>
</feature>
<feature type="transmembrane region" description="Helical" evidence="12">
    <location>
        <begin position="78"/>
        <end position="96"/>
    </location>
</feature>
<feature type="transmembrane region" description="Helical" evidence="12">
    <location>
        <begin position="154"/>
        <end position="178"/>
    </location>
</feature>
<keyword evidence="7" id="KW-0915">Sodium</keyword>
<accession>A0ABT3GIT8</accession>
<feature type="transmembrane region" description="Helical" evidence="12">
    <location>
        <begin position="234"/>
        <end position="252"/>
    </location>
</feature>
<feature type="transmembrane region" description="Helical" evidence="12">
    <location>
        <begin position="126"/>
        <end position="148"/>
    </location>
</feature>
<evidence type="ECO:0000256" key="2">
    <source>
        <dbReference type="ARBA" id="ARBA00006434"/>
    </source>
</evidence>
<dbReference type="InterPro" id="IPR038377">
    <property type="entry name" value="Na/Glc_symporter_sf"/>
</dbReference>
<gene>
    <name evidence="13" type="ORF">OKA05_12660</name>
</gene>
<evidence type="ECO:0000256" key="1">
    <source>
        <dbReference type="ARBA" id="ARBA00004651"/>
    </source>
</evidence>
<comment type="caution">
    <text evidence="13">The sequence shown here is derived from an EMBL/GenBank/DDBJ whole genome shotgun (WGS) entry which is preliminary data.</text>
</comment>
<organism evidence="13 14">
    <name type="scientific">Luteolibacter arcticus</name>
    <dbReference type="NCBI Taxonomy" id="1581411"/>
    <lineage>
        <taxon>Bacteria</taxon>
        <taxon>Pseudomonadati</taxon>
        <taxon>Verrucomicrobiota</taxon>
        <taxon>Verrucomicrobiia</taxon>
        <taxon>Verrucomicrobiales</taxon>
        <taxon>Verrucomicrobiaceae</taxon>
        <taxon>Luteolibacter</taxon>
    </lineage>
</organism>
<dbReference type="CDD" id="cd11495">
    <property type="entry name" value="SLC5sbd_NIS-like_u3"/>
    <property type="match status" value="1"/>
</dbReference>
<dbReference type="NCBIfam" id="TIGR00813">
    <property type="entry name" value="sss"/>
    <property type="match status" value="1"/>
</dbReference>
<dbReference type="PANTHER" id="PTHR42985:SF32">
    <property type="entry name" value="SODIUM IODIDE SYMPORTER"/>
    <property type="match status" value="1"/>
</dbReference>
<keyword evidence="5 12" id="KW-0812">Transmembrane</keyword>
<comment type="subcellular location">
    <subcellularLocation>
        <location evidence="1">Cell membrane</location>
        <topology evidence="1">Multi-pass membrane protein</topology>
    </subcellularLocation>
</comment>
<keyword evidence="10" id="KW-0739">Sodium transport</keyword>
<feature type="transmembrane region" description="Helical" evidence="12">
    <location>
        <begin position="12"/>
        <end position="32"/>
    </location>
</feature>
<proteinExistence type="inferred from homology"/>
<feature type="transmembrane region" description="Helical" evidence="12">
    <location>
        <begin position="467"/>
        <end position="490"/>
    </location>
</feature>
<dbReference type="Pfam" id="PF00474">
    <property type="entry name" value="SSF"/>
    <property type="match status" value="1"/>
</dbReference>
<evidence type="ECO:0000256" key="5">
    <source>
        <dbReference type="ARBA" id="ARBA00022692"/>
    </source>
</evidence>
<evidence type="ECO:0000256" key="6">
    <source>
        <dbReference type="ARBA" id="ARBA00022989"/>
    </source>
</evidence>